<feature type="domain" description="MurNAc-LAA" evidence="5">
    <location>
        <begin position="226"/>
        <end position="377"/>
    </location>
</feature>
<evidence type="ECO:0000259" key="5">
    <source>
        <dbReference type="SMART" id="SM00646"/>
    </source>
</evidence>
<dbReference type="Proteomes" id="UP000769766">
    <property type="component" value="Unassembled WGS sequence"/>
</dbReference>
<evidence type="ECO:0000256" key="3">
    <source>
        <dbReference type="ARBA" id="ARBA00022801"/>
    </source>
</evidence>
<comment type="catalytic activity">
    <reaction evidence="1">
        <text>Hydrolyzes the link between N-acetylmuramoyl residues and L-amino acid residues in certain cell-wall glycopeptides.</text>
        <dbReference type="EC" id="3.5.1.28"/>
    </reaction>
</comment>
<dbReference type="GO" id="GO:0008745">
    <property type="term" value="F:N-acetylmuramoyl-L-alanine amidase activity"/>
    <property type="evidence" value="ECO:0007669"/>
    <property type="project" value="UniProtKB-EC"/>
</dbReference>
<dbReference type="PANTHER" id="PTHR30404">
    <property type="entry name" value="N-ACETYLMURAMOYL-L-ALANINE AMIDASE"/>
    <property type="match status" value="1"/>
</dbReference>
<feature type="region of interest" description="Disordered" evidence="4">
    <location>
        <begin position="17"/>
        <end position="41"/>
    </location>
</feature>
<dbReference type="SMART" id="SM00646">
    <property type="entry name" value="Ami_3"/>
    <property type="match status" value="1"/>
</dbReference>
<dbReference type="GO" id="GO:0009253">
    <property type="term" value="P:peptidoglycan catabolic process"/>
    <property type="evidence" value="ECO:0007669"/>
    <property type="project" value="InterPro"/>
</dbReference>
<dbReference type="Gene3D" id="3.40.630.40">
    <property type="entry name" value="Zn-dependent exopeptidases"/>
    <property type="match status" value="1"/>
</dbReference>
<dbReference type="EMBL" id="JACPRF010000197">
    <property type="protein sequence ID" value="MBI2876509.1"/>
    <property type="molecule type" value="Genomic_DNA"/>
</dbReference>
<dbReference type="Pfam" id="PF01520">
    <property type="entry name" value="Amidase_3"/>
    <property type="match status" value="1"/>
</dbReference>
<dbReference type="InterPro" id="IPR050695">
    <property type="entry name" value="N-acetylmuramoyl_amidase_3"/>
</dbReference>
<dbReference type="SUPFAM" id="SSF53187">
    <property type="entry name" value="Zn-dependent exopeptidases"/>
    <property type="match status" value="1"/>
</dbReference>
<dbReference type="AlphaFoldDB" id="A0A932FYI7"/>
<protein>
    <recommendedName>
        <fullName evidence="2">N-acetylmuramoyl-L-alanine amidase</fullName>
        <ecNumber evidence="2">3.5.1.28</ecNumber>
    </recommendedName>
</protein>
<evidence type="ECO:0000313" key="6">
    <source>
        <dbReference type="EMBL" id="MBI2876509.1"/>
    </source>
</evidence>
<keyword evidence="3" id="KW-0378">Hydrolase</keyword>
<evidence type="ECO:0000256" key="4">
    <source>
        <dbReference type="SAM" id="MobiDB-lite"/>
    </source>
</evidence>
<feature type="compositionally biased region" description="Pro residues" evidence="4">
    <location>
        <begin position="32"/>
        <end position="41"/>
    </location>
</feature>
<dbReference type="CDD" id="cd02696">
    <property type="entry name" value="MurNAc-LAA"/>
    <property type="match status" value="1"/>
</dbReference>
<dbReference type="Pfam" id="PF11741">
    <property type="entry name" value="AMIN"/>
    <property type="match status" value="1"/>
</dbReference>
<organism evidence="6 7">
    <name type="scientific">Tectimicrobiota bacterium</name>
    <dbReference type="NCBI Taxonomy" id="2528274"/>
    <lineage>
        <taxon>Bacteria</taxon>
        <taxon>Pseudomonadati</taxon>
        <taxon>Nitrospinota/Tectimicrobiota group</taxon>
        <taxon>Candidatus Tectimicrobiota</taxon>
    </lineage>
</organism>
<gene>
    <name evidence="6" type="ORF">HYY20_06475</name>
</gene>
<comment type="caution">
    <text evidence="6">The sequence shown here is derived from an EMBL/GenBank/DDBJ whole genome shotgun (WGS) entry which is preliminary data.</text>
</comment>
<dbReference type="PANTHER" id="PTHR30404:SF0">
    <property type="entry name" value="N-ACETYLMURAMOYL-L-ALANINE AMIDASE AMIC"/>
    <property type="match status" value="1"/>
</dbReference>
<evidence type="ECO:0000313" key="7">
    <source>
        <dbReference type="Proteomes" id="UP000769766"/>
    </source>
</evidence>
<accession>A0A932FYI7</accession>
<evidence type="ECO:0000256" key="1">
    <source>
        <dbReference type="ARBA" id="ARBA00001561"/>
    </source>
</evidence>
<proteinExistence type="predicted"/>
<dbReference type="EC" id="3.5.1.28" evidence="2"/>
<dbReference type="InterPro" id="IPR021731">
    <property type="entry name" value="AMIN_dom"/>
</dbReference>
<dbReference type="GO" id="GO:0030288">
    <property type="term" value="C:outer membrane-bounded periplasmic space"/>
    <property type="evidence" value="ECO:0007669"/>
    <property type="project" value="TreeGrafter"/>
</dbReference>
<dbReference type="FunFam" id="3.40.630.40:FF:000005">
    <property type="entry name" value="N-acetylmuramoyl-L-alanine amidase (AmiA)"/>
    <property type="match status" value="1"/>
</dbReference>
<dbReference type="Gene3D" id="2.60.40.3500">
    <property type="match status" value="1"/>
</dbReference>
<name>A0A932FYI7_UNCTE</name>
<reference evidence="6" key="1">
    <citation type="submission" date="2020-07" db="EMBL/GenBank/DDBJ databases">
        <title>Huge and variable diversity of episymbiotic CPR bacteria and DPANN archaea in groundwater ecosystems.</title>
        <authorList>
            <person name="He C.Y."/>
            <person name="Keren R."/>
            <person name="Whittaker M."/>
            <person name="Farag I.F."/>
            <person name="Doudna J."/>
            <person name="Cate J.H.D."/>
            <person name="Banfield J.F."/>
        </authorList>
    </citation>
    <scope>NUCLEOTIDE SEQUENCE</scope>
    <source>
        <strain evidence="6">NC_groundwater_672_Ag_B-0.1um_62_36</strain>
    </source>
</reference>
<sequence>MLFLSILVVGCASGPGPVRSGGKTRQVLTRPQPGPGVPSPPAGTVLRQIRKVEHWSNPTTTRVVITTSGEVRYHGYRLKKPDRLYFDISDTRISPALKVRAIPVQDGLLKRIRLAPHPGKTVRVVLDLDTLRDYQTFVLYEPFRIVIDIQGGKENGKPLSREIRKVVLDPGHGGKDPGARGPLGLAEKEITLDIALRLKRLLQAETSWQVVLTREEDLYLPLEARTAIANREQADLFISLHVNASLRPQLKGIETYFLNPSTRVQAINLAARENQVSPERINDLQLILRDLRLSSKLDESSHLAHSIQAALIEHLNKDYPDVTDLGVRQAPFYVLMGASMPNVLVETSFLTNAQEWERLQSEDYREAIARALLQGIERYRTSPLASPQ</sequence>
<dbReference type="InterPro" id="IPR002508">
    <property type="entry name" value="MurNAc-LAA_cat"/>
</dbReference>
<evidence type="ECO:0000256" key="2">
    <source>
        <dbReference type="ARBA" id="ARBA00011901"/>
    </source>
</evidence>